<evidence type="ECO:0000313" key="4">
    <source>
        <dbReference type="Proteomes" id="UP000092596"/>
    </source>
</evidence>
<dbReference type="AlphaFoldDB" id="A0A1B0ZIX6"/>
<reference evidence="3 4" key="1">
    <citation type="submission" date="2015-06" db="EMBL/GenBank/DDBJ databases">
        <title>Investigation of pathophysiology for high-risk pregnancy and development of treatment modality based on it.</title>
        <authorList>
            <person name="Kim B.-C."/>
            <person name="Lim S."/>
        </authorList>
    </citation>
    <scope>NUCLEOTIDE SEQUENCE [LARGE SCALE GENOMIC DNA]</scope>
    <source>
        <strain evidence="3 4">AD1-86</strain>
    </source>
</reference>
<dbReference type="STRING" id="1630135.DAD186_13740"/>
<organism evidence="3 4">
    <name type="scientific">Dermabacter vaginalis</name>
    <dbReference type="NCBI Taxonomy" id="1630135"/>
    <lineage>
        <taxon>Bacteria</taxon>
        <taxon>Bacillati</taxon>
        <taxon>Actinomycetota</taxon>
        <taxon>Actinomycetes</taxon>
        <taxon>Micrococcales</taxon>
        <taxon>Dermabacteraceae</taxon>
        <taxon>Dermabacter</taxon>
    </lineage>
</organism>
<keyword evidence="2" id="KW-0804">Transcription</keyword>
<dbReference type="Proteomes" id="UP000092596">
    <property type="component" value="Chromosome"/>
</dbReference>
<dbReference type="KEGG" id="dva:DAD186_13740"/>
<dbReference type="EMBL" id="CP012117">
    <property type="protein sequence ID" value="ANP27924.1"/>
    <property type="molecule type" value="Genomic_DNA"/>
</dbReference>
<evidence type="ECO:0000313" key="3">
    <source>
        <dbReference type="EMBL" id="ANP27924.1"/>
    </source>
</evidence>
<protein>
    <submittedName>
        <fullName evidence="3">Mycothiol system anti-sigma-R factor</fullName>
    </submittedName>
</protein>
<gene>
    <name evidence="3" type="ORF">DAD186_13740</name>
</gene>
<name>A0A1B0ZIX6_9MICO</name>
<sequence length="108" mass="11829">MGDPALERLMDRVDRALTGRLSDAEAVELESHLGECAACAREIEQARLVRQLLRASCAGRASEELRERVRGSARTLTYREVRVSYGPDGTVRSESIAVTRTSEGPARG</sequence>
<dbReference type="GeneID" id="74908546"/>
<accession>A0A1B0ZIX6</accession>
<dbReference type="RefSeq" id="WP_034373682.1">
    <property type="nucleotide sequence ID" value="NZ_CP012117.1"/>
</dbReference>
<dbReference type="InterPro" id="IPR041916">
    <property type="entry name" value="Anti_sigma_zinc_sf"/>
</dbReference>
<evidence type="ECO:0000256" key="1">
    <source>
        <dbReference type="ARBA" id="ARBA00023015"/>
    </source>
</evidence>
<proteinExistence type="predicted"/>
<evidence type="ECO:0000256" key="2">
    <source>
        <dbReference type="ARBA" id="ARBA00023163"/>
    </source>
</evidence>
<dbReference type="PATRIC" id="fig|1630135.4.peg.1372"/>
<keyword evidence="1" id="KW-0805">Transcription regulation</keyword>
<dbReference type="Gene3D" id="1.10.10.1320">
    <property type="entry name" value="Anti-sigma factor, zinc-finger domain"/>
    <property type="match status" value="1"/>
</dbReference>